<evidence type="ECO:0000313" key="3">
    <source>
        <dbReference type="EMBL" id="QIM15534.1"/>
    </source>
</evidence>
<feature type="compositionally biased region" description="Low complexity" evidence="1">
    <location>
        <begin position="1"/>
        <end position="26"/>
    </location>
</feature>
<reference evidence="3 4" key="1">
    <citation type="submission" date="2020-03" db="EMBL/GenBank/DDBJ databases">
        <title>Leucobacter sp. nov., isolated from beetles.</title>
        <authorList>
            <person name="Hyun D.-W."/>
            <person name="Bae J.-W."/>
        </authorList>
    </citation>
    <scope>NUCLEOTIDE SEQUENCE [LARGE SCALE GENOMIC DNA]</scope>
    <source>
        <strain evidence="3 4">HDW9B</strain>
    </source>
</reference>
<dbReference type="Pfam" id="PF13349">
    <property type="entry name" value="DUF4097"/>
    <property type="match status" value="1"/>
</dbReference>
<dbReference type="RefSeq" id="WP_166321715.1">
    <property type="nucleotide sequence ID" value="NZ_CP049934.1"/>
</dbReference>
<protein>
    <submittedName>
        <fullName evidence="3">DUF4097 domain-containing protein</fullName>
    </submittedName>
</protein>
<name>A0A6G8FGQ7_9MICO</name>
<dbReference type="InterPro" id="IPR025164">
    <property type="entry name" value="Toastrack_DUF4097"/>
</dbReference>
<sequence>MTTNDGTTPQAAQAPQADGAATQDPASTPTRSAAARPILVATSIIGAVALLAVGTSAASGVVGLGLGTSGAVSTVAGQETRGITALKINASAADVTLAFADVGEATLEAVGPRSAQWNMSRDGDELRVDGPRGVFGFCFFGSCNREQTVTLTLPLELQDRLIDVDAKLGAGTFEAEGAFGELDFEVGAGDMTVTGSARALGLDMGAGDFTADLADVSEVDLSVSAGTARVSLTGSAPSDVDVEVSAGTLDLTLPNAAYRVEAKATMGDIDNQLRTDSQSRNLVSARVSAGDITLRQGK</sequence>
<dbReference type="KEGG" id="lins:G7067_02495"/>
<keyword evidence="4" id="KW-1185">Reference proteome</keyword>
<feature type="region of interest" description="Disordered" evidence="1">
    <location>
        <begin position="1"/>
        <end position="30"/>
    </location>
</feature>
<evidence type="ECO:0000259" key="2">
    <source>
        <dbReference type="Pfam" id="PF13349"/>
    </source>
</evidence>
<accession>A0A6G8FGQ7</accession>
<dbReference type="Proteomes" id="UP000501387">
    <property type="component" value="Chromosome"/>
</dbReference>
<proteinExistence type="predicted"/>
<dbReference type="EMBL" id="CP049934">
    <property type="protein sequence ID" value="QIM15534.1"/>
    <property type="molecule type" value="Genomic_DNA"/>
</dbReference>
<evidence type="ECO:0000256" key="1">
    <source>
        <dbReference type="SAM" id="MobiDB-lite"/>
    </source>
</evidence>
<evidence type="ECO:0000313" key="4">
    <source>
        <dbReference type="Proteomes" id="UP000501387"/>
    </source>
</evidence>
<feature type="domain" description="DUF4097" evidence="2">
    <location>
        <begin position="83"/>
        <end position="294"/>
    </location>
</feature>
<dbReference type="Gene3D" id="2.160.20.120">
    <property type="match status" value="1"/>
</dbReference>
<dbReference type="AlphaFoldDB" id="A0A6G8FGQ7"/>
<organism evidence="3 4">
    <name type="scientific">Leucobacter insecticola</name>
    <dbReference type="NCBI Taxonomy" id="2714934"/>
    <lineage>
        <taxon>Bacteria</taxon>
        <taxon>Bacillati</taxon>
        <taxon>Actinomycetota</taxon>
        <taxon>Actinomycetes</taxon>
        <taxon>Micrococcales</taxon>
        <taxon>Microbacteriaceae</taxon>
        <taxon>Leucobacter</taxon>
    </lineage>
</organism>
<gene>
    <name evidence="3" type="ORF">G7067_02495</name>
</gene>